<reference evidence="1" key="1">
    <citation type="submission" date="2019-08" db="EMBL/GenBank/DDBJ databases">
        <authorList>
            <person name="Kucharzyk K."/>
            <person name="Murdoch R.W."/>
            <person name="Higgins S."/>
            <person name="Loffler F."/>
        </authorList>
    </citation>
    <scope>NUCLEOTIDE SEQUENCE</scope>
</reference>
<evidence type="ECO:0000313" key="1">
    <source>
        <dbReference type="EMBL" id="MPM44875.1"/>
    </source>
</evidence>
<protein>
    <submittedName>
        <fullName evidence="1">Uncharacterized protein</fullName>
    </submittedName>
</protein>
<sequence>MFQLDDSGSTSDTSLHSKSSLLYSAPAVLTAARPTATCCMDPSAARHSLFQSMRYQAVCMLSPPMRGHLCGSVTACQPVAGGNGLALACLPSSDFSGTGSMAISTDSTMGVHAPGDAVAAADCATAGTDSISAQPTMRQKMAAHRTTTPRRRNAIPPPSTAAFTRAIPWRALAARPKPAKTLPACGRCA</sequence>
<name>A0A644ZVC1_9ZZZZ</name>
<gene>
    <name evidence="1" type="ORF">SDC9_91557</name>
</gene>
<accession>A0A644ZVC1</accession>
<dbReference type="AlphaFoldDB" id="A0A644ZVC1"/>
<comment type="caution">
    <text evidence="1">The sequence shown here is derived from an EMBL/GenBank/DDBJ whole genome shotgun (WGS) entry which is preliminary data.</text>
</comment>
<organism evidence="1">
    <name type="scientific">bioreactor metagenome</name>
    <dbReference type="NCBI Taxonomy" id="1076179"/>
    <lineage>
        <taxon>unclassified sequences</taxon>
        <taxon>metagenomes</taxon>
        <taxon>ecological metagenomes</taxon>
    </lineage>
</organism>
<proteinExistence type="predicted"/>
<dbReference type="EMBL" id="VSSQ01010652">
    <property type="protein sequence ID" value="MPM44875.1"/>
    <property type="molecule type" value="Genomic_DNA"/>
</dbReference>